<evidence type="ECO:0000256" key="4">
    <source>
        <dbReference type="ARBA" id="ARBA00005359"/>
    </source>
</evidence>
<protein>
    <recommendedName>
        <fullName evidence="12">Dihydroorotate dehydrogenase (quinone)</fullName>
        <ecNumber evidence="12">1.3.5.2</ecNumber>
    </recommendedName>
    <alternativeName>
        <fullName evidence="12">DHOdehase</fullName>
        <shortName evidence="12">DHOD</shortName>
        <shortName evidence="12">DHODase</shortName>
    </alternativeName>
    <alternativeName>
        <fullName evidence="12">Dihydroorotate oxidase</fullName>
    </alternativeName>
</protein>
<dbReference type="InterPro" id="IPR005720">
    <property type="entry name" value="Dihydroorotate_DH_cat"/>
</dbReference>
<evidence type="ECO:0000256" key="7">
    <source>
        <dbReference type="ARBA" id="ARBA00022643"/>
    </source>
</evidence>
<evidence type="ECO:0000256" key="9">
    <source>
        <dbReference type="ARBA" id="ARBA00023002"/>
    </source>
</evidence>
<dbReference type="NCBIfam" id="NF003652">
    <property type="entry name" value="PRK05286.2-5"/>
    <property type="match status" value="1"/>
</dbReference>
<dbReference type="PANTHER" id="PTHR48109:SF4">
    <property type="entry name" value="DIHYDROOROTATE DEHYDROGENASE (QUINONE), MITOCHONDRIAL"/>
    <property type="match status" value="1"/>
</dbReference>
<dbReference type="EMBL" id="CP080544">
    <property type="protein sequence ID" value="QYR52028.1"/>
    <property type="molecule type" value="Genomic_DNA"/>
</dbReference>
<comment type="similarity">
    <text evidence="4 12">Belongs to the dihydroorotate dehydrogenase family. Type 2 subfamily.</text>
</comment>
<evidence type="ECO:0000256" key="1">
    <source>
        <dbReference type="ARBA" id="ARBA00003125"/>
    </source>
</evidence>
<keyword evidence="10 12" id="KW-0472">Membrane</keyword>
<feature type="binding site" evidence="12">
    <location>
        <begin position="323"/>
        <end position="324"/>
    </location>
    <ligand>
        <name>FMN</name>
        <dbReference type="ChEBI" id="CHEBI:58210"/>
    </ligand>
</feature>
<dbReference type="NCBIfam" id="NF003645">
    <property type="entry name" value="PRK05286.1-2"/>
    <property type="match status" value="1"/>
</dbReference>
<keyword evidence="7 12" id="KW-0288">FMN</keyword>
<feature type="binding site" evidence="12">
    <location>
        <begin position="110"/>
        <end position="114"/>
    </location>
    <ligand>
        <name>substrate</name>
    </ligand>
</feature>
<feature type="binding site" evidence="12">
    <location>
        <position position="250"/>
    </location>
    <ligand>
        <name>FMN</name>
        <dbReference type="ChEBI" id="CHEBI:58210"/>
    </ligand>
</feature>
<feature type="binding site" evidence="12">
    <location>
        <position position="65"/>
    </location>
    <ligand>
        <name>substrate</name>
    </ligand>
</feature>
<feature type="binding site" evidence="12">
    <location>
        <begin position="61"/>
        <end position="65"/>
    </location>
    <ligand>
        <name>FMN</name>
        <dbReference type="ChEBI" id="CHEBI:58210"/>
    </ligand>
</feature>
<dbReference type="Gene3D" id="3.20.20.70">
    <property type="entry name" value="Aldolase class I"/>
    <property type="match status" value="1"/>
</dbReference>
<dbReference type="PANTHER" id="PTHR48109">
    <property type="entry name" value="DIHYDROOROTATE DEHYDROGENASE (QUINONE), MITOCHONDRIAL-RELATED"/>
    <property type="match status" value="1"/>
</dbReference>
<feature type="binding site" evidence="12">
    <location>
        <position position="182"/>
    </location>
    <ligand>
        <name>substrate</name>
    </ligand>
</feature>
<accession>A0ABX8WPJ5</accession>
<evidence type="ECO:0000256" key="11">
    <source>
        <dbReference type="ARBA" id="ARBA00048639"/>
    </source>
</evidence>
<dbReference type="NCBIfam" id="NF003646">
    <property type="entry name" value="PRK05286.1-4"/>
    <property type="match status" value="1"/>
</dbReference>
<evidence type="ECO:0000256" key="8">
    <source>
        <dbReference type="ARBA" id="ARBA00022975"/>
    </source>
</evidence>
<feature type="binding site" evidence="12">
    <location>
        <position position="222"/>
    </location>
    <ligand>
        <name>FMN</name>
        <dbReference type="ChEBI" id="CHEBI:58210"/>
    </ligand>
</feature>
<comment type="subcellular location">
    <subcellularLocation>
        <location evidence="12">Cell membrane</location>
        <topology evidence="12">Peripheral membrane protein</topology>
    </subcellularLocation>
    <subcellularLocation>
        <location evidence="2">Membrane</location>
    </subcellularLocation>
</comment>
<keyword evidence="6 12" id="KW-0285">Flavoprotein</keyword>
<dbReference type="PROSITE" id="PS00911">
    <property type="entry name" value="DHODEHASE_1"/>
    <property type="match status" value="1"/>
</dbReference>
<dbReference type="NCBIfam" id="TIGR01036">
    <property type="entry name" value="pyrD_sub2"/>
    <property type="match status" value="1"/>
</dbReference>
<dbReference type="RefSeq" id="WP_220378816.1">
    <property type="nucleotide sequence ID" value="NZ_CP080544.1"/>
</dbReference>
<feature type="binding site" evidence="12">
    <location>
        <position position="85"/>
    </location>
    <ligand>
        <name>FMN</name>
        <dbReference type="ChEBI" id="CHEBI:58210"/>
    </ligand>
</feature>
<feature type="active site" description="Nucleophile" evidence="12">
    <location>
        <position position="180"/>
    </location>
</feature>
<feature type="binding site" evidence="12">
    <location>
        <begin position="251"/>
        <end position="252"/>
    </location>
    <ligand>
        <name>substrate</name>
    </ligand>
</feature>
<comment type="pathway">
    <text evidence="3 12">Pyrimidine metabolism; UMP biosynthesis via de novo pathway; orotate from (S)-dihydroorotate (quinone route): step 1/1.</text>
</comment>
<dbReference type="InterPro" id="IPR005719">
    <property type="entry name" value="Dihydroorotate_DH_2"/>
</dbReference>
<keyword evidence="5 12" id="KW-1003">Cell membrane</keyword>
<feature type="binding site" evidence="12">
    <location>
        <position position="302"/>
    </location>
    <ligand>
        <name>FMN</name>
        <dbReference type="ChEBI" id="CHEBI:58210"/>
    </ligand>
</feature>
<gene>
    <name evidence="12" type="primary">pyrD</name>
    <name evidence="14" type="ORF">H8L67_05220</name>
</gene>
<dbReference type="Pfam" id="PF01180">
    <property type="entry name" value="DHO_dh"/>
    <property type="match status" value="1"/>
</dbReference>
<comment type="catalytic activity">
    <reaction evidence="11 12">
        <text>(S)-dihydroorotate + a quinone = orotate + a quinol</text>
        <dbReference type="Rhea" id="RHEA:30187"/>
        <dbReference type="ChEBI" id="CHEBI:24646"/>
        <dbReference type="ChEBI" id="CHEBI:30839"/>
        <dbReference type="ChEBI" id="CHEBI:30864"/>
        <dbReference type="ChEBI" id="CHEBI:132124"/>
        <dbReference type="EC" id="1.3.5.2"/>
    </reaction>
</comment>
<evidence type="ECO:0000256" key="6">
    <source>
        <dbReference type="ARBA" id="ARBA00022630"/>
    </source>
</evidence>
<reference evidence="14 15" key="1">
    <citation type="submission" date="2021-08" db="EMBL/GenBank/DDBJ databases">
        <title>Lysobacter sp. strain CJ11 Genome sequencing and assembly.</title>
        <authorList>
            <person name="Kim I."/>
        </authorList>
    </citation>
    <scope>NUCLEOTIDE SEQUENCE [LARGE SCALE GENOMIC DNA]</scope>
    <source>
        <strain evidence="14 15">CJ11</strain>
    </source>
</reference>
<feature type="binding site" evidence="12">
    <location>
        <position position="177"/>
    </location>
    <ligand>
        <name>substrate</name>
    </ligand>
</feature>
<evidence type="ECO:0000313" key="15">
    <source>
        <dbReference type="Proteomes" id="UP000824755"/>
    </source>
</evidence>
<organism evidence="14 15">
    <name type="scientific">Lysobacter soyae</name>
    <dbReference type="NCBI Taxonomy" id="2764185"/>
    <lineage>
        <taxon>Bacteria</taxon>
        <taxon>Pseudomonadati</taxon>
        <taxon>Pseudomonadota</taxon>
        <taxon>Gammaproteobacteria</taxon>
        <taxon>Lysobacterales</taxon>
        <taxon>Lysobacteraceae</taxon>
        <taxon>Lysobacter</taxon>
    </lineage>
</organism>
<evidence type="ECO:0000256" key="12">
    <source>
        <dbReference type="HAMAP-Rule" id="MF_00225"/>
    </source>
</evidence>
<dbReference type="HAMAP" id="MF_00225">
    <property type="entry name" value="DHO_dh_type2"/>
    <property type="match status" value="1"/>
</dbReference>
<dbReference type="GO" id="GO:0106430">
    <property type="term" value="F:dihydroorotate dehydrogenase (quinone) activity"/>
    <property type="evidence" value="ECO:0007669"/>
    <property type="project" value="UniProtKB-EC"/>
</dbReference>
<evidence type="ECO:0000313" key="14">
    <source>
        <dbReference type="EMBL" id="QYR52028.1"/>
    </source>
</evidence>
<feature type="binding site" evidence="12">
    <location>
        <position position="273"/>
    </location>
    <ligand>
        <name>FMN</name>
        <dbReference type="ChEBI" id="CHEBI:58210"/>
    </ligand>
</feature>
<dbReference type="Proteomes" id="UP000824755">
    <property type="component" value="Chromosome"/>
</dbReference>
<dbReference type="InterPro" id="IPR013785">
    <property type="entry name" value="Aldolase_TIM"/>
</dbReference>
<feature type="binding site" evidence="12">
    <location>
        <position position="177"/>
    </location>
    <ligand>
        <name>FMN</name>
        <dbReference type="ChEBI" id="CHEBI:58210"/>
    </ligand>
</feature>
<evidence type="ECO:0000256" key="3">
    <source>
        <dbReference type="ARBA" id="ARBA00005161"/>
    </source>
</evidence>
<feature type="domain" description="Dihydroorotate dehydrogenase catalytic" evidence="13">
    <location>
        <begin position="46"/>
        <end position="341"/>
    </location>
</feature>
<comment type="cofactor">
    <cofactor evidence="12">
        <name>FMN</name>
        <dbReference type="ChEBI" id="CHEBI:58210"/>
    </cofactor>
    <text evidence="12">Binds 1 FMN per subunit.</text>
</comment>
<keyword evidence="8 12" id="KW-0665">Pyrimidine biosynthesis</keyword>
<comment type="subunit">
    <text evidence="12">Monomer.</text>
</comment>
<feature type="binding site" evidence="12">
    <location>
        <position position="144"/>
    </location>
    <ligand>
        <name>FMN</name>
        <dbReference type="ChEBI" id="CHEBI:58210"/>
    </ligand>
</feature>
<evidence type="ECO:0000256" key="10">
    <source>
        <dbReference type="ARBA" id="ARBA00023136"/>
    </source>
</evidence>
<evidence type="ECO:0000256" key="5">
    <source>
        <dbReference type="ARBA" id="ARBA00022475"/>
    </source>
</evidence>
<proteinExistence type="inferred from homology"/>
<dbReference type="InterPro" id="IPR001295">
    <property type="entry name" value="Dihydroorotate_DH_CS"/>
</dbReference>
<sequence length="356" mass="38607">MYPIARPFLMRMDPERAHSATLAGLDRMHALGLTSLLTKRPPSHPVRVFGLDFPNAVGLAAGLDKNAGHVDALFALGFGFVEVGTITPRPQSGNPKPRLFRIPEENAIINRMGFNNDGMDAAIRNLEASRFVRANKKPGILGINIGKNKDTDNDSAWRDYVTCFERAYPLADYVTVNISSPNTMGLRELQEEQALRRLIASLFERREQLATRHGRRVPVLVKLSPDLAEPDIDAAARVFTELKVDGVIATNTTISRLTVQAYPQAAEAGGLSGGPLLARSTSCLRRLCSRLDDSIPVIGVGGICKGADAVAKTAAGATLVQLYTGFVYRGPRLIAECAEAIRRRKVDRASGIANLP</sequence>
<evidence type="ECO:0000259" key="13">
    <source>
        <dbReference type="Pfam" id="PF01180"/>
    </source>
</evidence>
<dbReference type="SUPFAM" id="SSF51395">
    <property type="entry name" value="FMN-linked oxidoreductases"/>
    <property type="match status" value="1"/>
</dbReference>
<comment type="function">
    <text evidence="1 12">Catalyzes the conversion of dihydroorotate to orotate with quinone as electron acceptor.</text>
</comment>
<evidence type="ECO:0000256" key="2">
    <source>
        <dbReference type="ARBA" id="ARBA00004370"/>
    </source>
</evidence>
<name>A0ABX8WPJ5_9GAMM</name>
<dbReference type="CDD" id="cd04738">
    <property type="entry name" value="DHOD_2_like"/>
    <property type="match status" value="1"/>
</dbReference>
<dbReference type="InterPro" id="IPR050074">
    <property type="entry name" value="DHO_dehydrogenase"/>
</dbReference>
<dbReference type="EC" id="1.3.5.2" evidence="12"/>
<keyword evidence="9 12" id="KW-0560">Oxidoreductase</keyword>
<keyword evidence="15" id="KW-1185">Reference proteome</keyword>